<dbReference type="Proteomes" id="UP000198693">
    <property type="component" value="Unassembled WGS sequence"/>
</dbReference>
<reference evidence="4" key="1">
    <citation type="submission" date="2016-10" db="EMBL/GenBank/DDBJ databases">
        <authorList>
            <person name="Varghese N."/>
            <person name="Submissions S."/>
        </authorList>
    </citation>
    <scope>NUCLEOTIDE SEQUENCE [LARGE SCALE GENOMIC DNA]</scope>
    <source>
        <strain evidence="4">CGMCC 1.6981</strain>
    </source>
</reference>
<keyword evidence="4" id="KW-1185">Reference proteome</keyword>
<protein>
    <submittedName>
        <fullName evidence="3">Replication region DNA-binding N-term</fullName>
    </submittedName>
</protein>
<dbReference type="OrthoDB" id="583532at2"/>
<dbReference type="STRING" id="463301.SAMN04487955_1262"/>
<dbReference type="EMBL" id="FPBP01000026">
    <property type="protein sequence ID" value="SFU98407.1"/>
    <property type="molecule type" value="Genomic_DNA"/>
</dbReference>
<evidence type="ECO:0000259" key="2">
    <source>
        <dbReference type="Pfam" id="PF11740"/>
    </source>
</evidence>
<dbReference type="GO" id="GO:0003677">
    <property type="term" value="F:DNA binding"/>
    <property type="evidence" value="ECO:0007669"/>
    <property type="project" value="UniProtKB-KW"/>
</dbReference>
<dbReference type="InterPro" id="IPR021104">
    <property type="entry name" value="KfrA_DNA-bd_N"/>
</dbReference>
<evidence type="ECO:0000256" key="1">
    <source>
        <dbReference type="SAM" id="MobiDB-lite"/>
    </source>
</evidence>
<dbReference type="AlphaFoldDB" id="A0A1I7KLT6"/>
<feature type="compositionally biased region" description="Basic and acidic residues" evidence="1">
    <location>
        <begin position="78"/>
        <end position="92"/>
    </location>
</feature>
<proteinExistence type="predicted"/>
<feature type="region of interest" description="Disordered" evidence="1">
    <location>
        <begin position="78"/>
        <end position="124"/>
    </location>
</feature>
<sequence length="313" mass="34844">MSRPGITYDQVSAAANALVAEGTEPTIQKVRSRLGTGSPNTVHRHLTAWRQAQPATERKAPELPGELQAALIREIERQAAEARSDAEHKQIEAQEEAAELSQAGEELEEANSELEERNTALDAENQRLGALAEERRGEIDKLTAEIVRERESAEKTRLELAQVLNKAESQQERVDELKIQLKTAEEATQSAKSEAAAASQDRAVAIAERDAANRQLDERVARIEALDKHVAELRVEQKKAFDELKKEHRDEVASIKADYQSRLEAAQKSMHGYLKKSESLSAELADLQSKYSVLSEKFTYLKSGVNIKNKDDN</sequence>
<dbReference type="Pfam" id="PF11740">
    <property type="entry name" value="KfrA_N"/>
    <property type="match status" value="1"/>
</dbReference>
<accession>A0A1I7KLT6</accession>
<keyword evidence="3" id="KW-0238">DNA-binding</keyword>
<feature type="domain" description="KfrA N-terminal DNA-binding" evidence="2">
    <location>
        <begin position="7"/>
        <end position="116"/>
    </location>
</feature>
<gene>
    <name evidence="3" type="ORF">SAMN04487955_1262</name>
</gene>
<evidence type="ECO:0000313" key="3">
    <source>
        <dbReference type="EMBL" id="SFU98407.1"/>
    </source>
</evidence>
<dbReference type="RefSeq" id="WP_089797788.1">
    <property type="nucleotide sequence ID" value="NZ_FPBP01000026.1"/>
</dbReference>
<evidence type="ECO:0000313" key="4">
    <source>
        <dbReference type="Proteomes" id="UP000198693"/>
    </source>
</evidence>
<organism evidence="3 4">
    <name type="scientific">Halomonas korlensis</name>
    <dbReference type="NCBI Taxonomy" id="463301"/>
    <lineage>
        <taxon>Bacteria</taxon>
        <taxon>Pseudomonadati</taxon>
        <taxon>Pseudomonadota</taxon>
        <taxon>Gammaproteobacteria</taxon>
        <taxon>Oceanospirillales</taxon>
        <taxon>Halomonadaceae</taxon>
        <taxon>Halomonas</taxon>
    </lineage>
</organism>
<name>A0A1I7KLT6_9GAMM</name>